<evidence type="ECO:0000313" key="2">
    <source>
        <dbReference type="EMBL" id="KGO97761.1"/>
    </source>
</evidence>
<proteinExistence type="predicted"/>
<feature type="compositionally biased region" description="Low complexity" evidence="1">
    <location>
        <begin position="40"/>
        <end position="63"/>
    </location>
</feature>
<evidence type="ECO:0000256" key="1">
    <source>
        <dbReference type="SAM" id="MobiDB-lite"/>
    </source>
</evidence>
<gene>
    <name evidence="2" type="ORF">N791_07945</name>
</gene>
<name>A0A0A0M9D9_9GAMM</name>
<dbReference type="Proteomes" id="UP000030003">
    <property type="component" value="Unassembled WGS sequence"/>
</dbReference>
<protein>
    <submittedName>
        <fullName evidence="2">Uncharacterized protein</fullName>
    </submittedName>
</protein>
<dbReference type="AlphaFoldDB" id="A0A0A0M9D9"/>
<keyword evidence="3" id="KW-1185">Reference proteome</keyword>
<dbReference type="EMBL" id="AVBH01000213">
    <property type="protein sequence ID" value="KGO97761.1"/>
    <property type="molecule type" value="Genomic_DNA"/>
</dbReference>
<comment type="caution">
    <text evidence="2">The sequence shown here is derived from an EMBL/GenBank/DDBJ whole genome shotgun (WGS) entry which is preliminary data.</text>
</comment>
<organism evidence="2 3">
    <name type="scientific">Lysobacter defluvii IMMIB APB-9 = DSM 18482</name>
    <dbReference type="NCBI Taxonomy" id="1385515"/>
    <lineage>
        <taxon>Bacteria</taxon>
        <taxon>Pseudomonadati</taxon>
        <taxon>Pseudomonadota</taxon>
        <taxon>Gammaproteobacteria</taxon>
        <taxon>Lysobacterales</taxon>
        <taxon>Lysobacteraceae</taxon>
        <taxon>Novilysobacter</taxon>
    </lineage>
</organism>
<accession>A0A0A0M9D9</accession>
<sequence>MLRRRCQKPNREEPDAGRGIPVRGRGKPYPAPEPRHATARPRPAASPGAAARWRCGSPGWPSSGPGGFPRS</sequence>
<evidence type="ECO:0000313" key="3">
    <source>
        <dbReference type="Proteomes" id="UP000030003"/>
    </source>
</evidence>
<reference evidence="2 3" key="1">
    <citation type="submission" date="2013-08" db="EMBL/GenBank/DDBJ databases">
        <title>Genomic analysis of Lysobacter defluvii.</title>
        <authorList>
            <person name="Wang Q."/>
            <person name="Wang G."/>
        </authorList>
    </citation>
    <scope>NUCLEOTIDE SEQUENCE [LARGE SCALE GENOMIC DNA]</scope>
    <source>
        <strain evidence="2 3">IMMIB APB-9</strain>
    </source>
</reference>
<feature type="region of interest" description="Disordered" evidence="1">
    <location>
        <begin position="1"/>
        <end position="71"/>
    </location>
</feature>